<dbReference type="GO" id="GO:0005524">
    <property type="term" value="F:ATP binding"/>
    <property type="evidence" value="ECO:0007669"/>
    <property type="project" value="UniProtKB-KW"/>
</dbReference>
<organism evidence="9 10">
    <name type="scientific">Arcanobacterium canis</name>
    <dbReference type="NCBI Taxonomy" id="999183"/>
    <lineage>
        <taxon>Bacteria</taxon>
        <taxon>Bacillati</taxon>
        <taxon>Actinomycetota</taxon>
        <taxon>Actinomycetes</taxon>
        <taxon>Actinomycetales</taxon>
        <taxon>Actinomycetaceae</taxon>
        <taxon>Arcanobacterium</taxon>
    </lineage>
</organism>
<dbReference type="SMART" id="SM00382">
    <property type="entry name" value="AAA"/>
    <property type="match status" value="1"/>
</dbReference>
<evidence type="ECO:0000313" key="9">
    <source>
        <dbReference type="EMBL" id="WFM83196.1"/>
    </source>
</evidence>
<evidence type="ECO:0000256" key="6">
    <source>
        <dbReference type="ARBA" id="ARBA00022970"/>
    </source>
</evidence>
<dbReference type="InterPro" id="IPR017871">
    <property type="entry name" value="ABC_transporter-like_CS"/>
</dbReference>
<protein>
    <submittedName>
        <fullName evidence="9">ATP-binding cassette domain-containing protein</fullName>
    </submittedName>
</protein>
<gene>
    <name evidence="9" type="ORF">P7079_07335</name>
</gene>
<dbReference type="InterPro" id="IPR003593">
    <property type="entry name" value="AAA+_ATPase"/>
</dbReference>
<evidence type="ECO:0000256" key="1">
    <source>
        <dbReference type="ARBA" id="ARBA00022448"/>
    </source>
</evidence>
<dbReference type="PANTHER" id="PTHR43166">
    <property type="entry name" value="AMINO ACID IMPORT ATP-BINDING PROTEIN"/>
    <property type="match status" value="1"/>
</dbReference>
<dbReference type="Proteomes" id="UP001215216">
    <property type="component" value="Chromosome"/>
</dbReference>
<keyword evidence="3" id="KW-0547">Nucleotide-binding</keyword>
<keyword evidence="2" id="KW-1003">Cell membrane</keyword>
<keyword evidence="7" id="KW-0472">Membrane</keyword>
<feature type="domain" description="ABC transporter" evidence="8">
    <location>
        <begin position="2"/>
        <end position="240"/>
    </location>
</feature>
<evidence type="ECO:0000256" key="7">
    <source>
        <dbReference type="ARBA" id="ARBA00023136"/>
    </source>
</evidence>
<keyword evidence="5" id="KW-1278">Translocase</keyword>
<evidence type="ECO:0000256" key="5">
    <source>
        <dbReference type="ARBA" id="ARBA00022967"/>
    </source>
</evidence>
<reference evidence="9 10" key="1">
    <citation type="submission" date="2023-03" db="EMBL/GenBank/DDBJ databases">
        <title>Complete genome of Arcanobacterium canis strain DSM 25104 isolated in 2010 from a canine otitis externa in Germany.</title>
        <authorList>
            <person name="Borowiak M."/>
            <person name="Kreitlow A."/>
            <person name="Malorny B."/>
            <person name="Laemmler C."/>
            <person name="Prenger-Berninghoff E."/>
            <person name="Ploetz M."/>
            <person name="Abdulmawjood A."/>
        </authorList>
    </citation>
    <scope>NUCLEOTIDE SEQUENCE [LARGE SCALE GENOMIC DNA]</scope>
    <source>
        <strain evidence="9 10">DSM 25104</strain>
    </source>
</reference>
<dbReference type="Gene3D" id="3.40.50.300">
    <property type="entry name" value="P-loop containing nucleotide triphosphate hydrolases"/>
    <property type="match status" value="1"/>
</dbReference>
<dbReference type="SUPFAM" id="SSF52540">
    <property type="entry name" value="P-loop containing nucleoside triphosphate hydrolases"/>
    <property type="match status" value="1"/>
</dbReference>
<dbReference type="EMBL" id="CP121208">
    <property type="protein sequence ID" value="WFM83196.1"/>
    <property type="molecule type" value="Genomic_DNA"/>
</dbReference>
<dbReference type="PROSITE" id="PS50893">
    <property type="entry name" value="ABC_TRANSPORTER_2"/>
    <property type="match status" value="1"/>
</dbReference>
<evidence type="ECO:0000259" key="8">
    <source>
        <dbReference type="PROSITE" id="PS50893"/>
    </source>
</evidence>
<evidence type="ECO:0000313" key="10">
    <source>
        <dbReference type="Proteomes" id="UP001215216"/>
    </source>
</evidence>
<dbReference type="RefSeq" id="WP_278012621.1">
    <property type="nucleotide sequence ID" value="NZ_CP121208.1"/>
</dbReference>
<keyword evidence="6" id="KW-0029">Amino-acid transport</keyword>
<dbReference type="PANTHER" id="PTHR43166:SF30">
    <property type="entry name" value="METHIONINE IMPORT ATP-BINDING PROTEIN METN"/>
    <property type="match status" value="1"/>
</dbReference>
<keyword evidence="10" id="KW-1185">Reference proteome</keyword>
<dbReference type="Pfam" id="PF00005">
    <property type="entry name" value="ABC_tran"/>
    <property type="match status" value="1"/>
</dbReference>
<evidence type="ECO:0000256" key="2">
    <source>
        <dbReference type="ARBA" id="ARBA00022475"/>
    </source>
</evidence>
<evidence type="ECO:0000256" key="3">
    <source>
        <dbReference type="ARBA" id="ARBA00022741"/>
    </source>
</evidence>
<evidence type="ECO:0000256" key="4">
    <source>
        <dbReference type="ARBA" id="ARBA00022840"/>
    </source>
</evidence>
<proteinExistence type="predicted"/>
<name>A0ABY8FXF3_9ACTO</name>
<keyword evidence="4 9" id="KW-0067">ATP-binding</keyword>
<keyword evidence="1" id="KW-0813">Transport</keyword>
<dbReference type="InterPro" id="IPR027417">
    <property type="entry name" value="P-loop_NTPase"/>
</dbReference>
<dbReference type="InterPro" id="IPR003439">
    <property type="entry name" value="ABC_transporter-like_ATP-bd"/>
</dbReference>
<accession>A0ABY8FXF3</accession>
<sequence>MITLDSVTKVYPGTPEVVALNGISLEIADGEIHGIVGESGAGKSTLIRCLTALERPTSGRIVVDGQDLAAVSAKELRHARRAIGMVFQGGHLLDSLTNAQNIAYPMKIASVPKAQRRQRAVELLELVGLPDRGDVYPRQLSGGQRQRIAIARALAASPKVLLCDEPTSALDQATTYQILQLISEIHERTGVTVVIITHEMEVVREICTNVTMLDHGKIAQTGKVEEIVSDVTSRLGAELVPPPRVSPDVVAEQTTLLDVAFCATPGQPAASAILEFAADKGADVTSGRFETVGKAQVARLVLSVPTVSAAQFAQELRQRGAHVEERVAR</sequence>
<dbReference type="InterPro" id="IPR050086">
    <property type="entry name" value="MetN_ABC_transporter-like"/>
</dbReference>
<dbReference type="PROSITE" id="PS00211">
    <property type="entry name" value="ABC_TRANSPORTER_1"/>
    <property type="match status" value="1"/>
</dbReference>